<dbReference type="STRING" id="1450539.A0A318ZKV2"/>
<dbReference type="RefSeq" id="XP_025426850.1">
    <property type="nucleotide sequence ID" value="XM_025577705.1"/>
</dbReference>
<evidence type="ECO:0000256" key="5">
    <source>
        <dbReference type="SAM" id="MobiDB-lite"/>
    </source>
</evidence>
<evidence type="ECO:0000256" key="3">
    <source>
        <dbReference type="ARBA" id="ARBA00022989"/>
    </source>
</evidence>
<protein>
    <recommendedName>
        <fullName evidence="10">Mid2 domain-containing protein</fullName>
    </recommendedName>
</protein>
<dbReference type="GeneID" id="37078934"/>
<evidence type="ECO:0000256" key="6">
    <source>
        <dbReference type="SAM" id="Phobius"/>
    </source>
</evidence>
<dbReference type="PANTHER" id="PTHR15549:SF26">
    <property type="entry name" value="AXIAL BUDDING PATTERN PROTEIN 2-RELATED"/>
    <property type="match status" value="1"/>
</dbReference>
<dbReference type="GO" id="GO:0071944">
    <property type="term" value="C:cell periphery"/>
    <property type="evidence" value="ECO:0007669"/>
    <property type="project" value="UniProtKB-ARBA"/>
</dbReference>
<feature type="transmembrane region" description="Helical" evidence="6">
    <location>
        <begin position="191"/>
        <end position="215"/>
    </location>
</feature>
<keyword evidence="2 6" id="KW-0812">Transmembrane</keyword>
<keyword evidence="4 6" id="KW-0472">Membrane</keyword>
<evidence type="ECO:0000313" key="8">
    <source>
        <dbReference type="EMBL" id="PYH40868.1"/>
    </source>
</evidence>
<evidence type="ECO:0000256" key="2">
    <source>
        <dbReference type="ARBA" id="ARBA00022692"/>
    </source>
</evidence>
<dbReference type="PANTHER" id="PTHR15549">
    <property type="entry name" value="PAIRED IMMUNOGLOBULIN-LIKE TYPE 2 RECEPTOR"/>
    <property type="match status" value="1"/>
</dbReference>
<dbReference type="GO" id="GO:0016020">
    <property type="term" value="C:membrane"/>
    <property type="evidence" value="ECO:0007669"/>
    <property type="project" value="UniProtKB-SubCell"/>
</dbReference>
<feature type="compositionally biased region" description="Low complexity" evidence="5">
    <location>
        <begin position="170"/>
        <end position="187"/>
    </location>
</feature>
<reference evidence="8 9" key="1">
    <citation type="submission" date="2016-12" db="EMBL/GenBank/DDBJ databases">
        <title>The genomes of Aspergillus section Nigri reveals drivers in fungal speciation.</title>
        <authorList>
            <consortium name="DOE Joint Genome Institute"/>
            <person name="Vesth T.C."/>
            <person name="Nybo J."/>
            <person name="Theobald S."/>
            <person name="Brandl J."/>
            <person name="Frisvad J.C."/>
            <person name="Nielsen K.F."/>
            <person name="Lyhne E.K."/>
            <person name="Kogle M.E."/>
            <person name="Kuo A."/>
            <person name="Riley R."/>
            <person name="Clum A."/>
            <person name="Nolan M."/>
            <person name="Lipzen A."/>
            <person name="Salamov A."/>
            <person name="Henrissat B."/>
            <person name="Wiebenga A."/>
            <person name="De Vries R.P."/>
            <person name="Grigoriev I.V."/>
            <person name="Mortensen U.H."/>
            <person name="Andersen M.R."/>
            <person name="Baker S.E."/>
        </authorList>
    </citation>
    <scope>NUCLEOTIDE SEQUENCE [LARGE SCALE GENOMIC DNA]</scope>
    <source>
        <strain evidence="8 9">JOP 1030-1</strain>
    </source>
</reference>
<dbReference type="AlphaFoldDB" id="A0A318ZKV2"/>
<dbReference type="EMBL" id="KZ821275">
    <property type="protein sequence ID" value="PYH40868.1"/>
    <property type="molecule type" value="Genomic_DNA"/>
</dbReference>
<keyword evidence="7" id="KW-0732">Signal</keyword>
<dbReference type="InterPro" id="IPR051694">
    <property type="entry name" value="Immunoregulatory_rcpt-like"/>
</dbReference>
<sequence length="278" mass="29379">MDKHIGRLQGGLSCAWLILIILHAQPGLSLTTPSSLLALESLPYFVGWQYPEVSSTTGYITPATLVLGSATLTTAASYISACGYSQSCAIPTACQGATVYLNDGSSDICTGVCSSITRYQYTPEGLPRYTVVLCGSGDWPKEVYSEFPGYKALGSTTTTSTPSTTPPPTTTATSTGSTTSAPTPAPKSSEAWIAGAVVGPIAGLAILGGAAFLYFRHRKRRRQYNSRGGDESPGQGTSLQQAHRMSQETPHELAGVMRHELYQDDPPAKITAPVHELQ</sequence>
<comment type="subcellular location">
    <subcellularLocation>
        <location evidence="1">Membrane</location>
        <topology evidence="1">Single-pass membrane protein</topology>
    </subcellularLocation>
</comment>
<gene>
    <name evidence="8" type="ORF">BP01DRAFT_386971</name>
</gene>
<keyword evidence="9" id="KW-1185">Reference proteome</keyword>
<feature type="compositionally biased region" description="Polar residues" evidence="5">
    <location>
        <begin position="234"/>
        <end position="244"/>
    </location>
</feature>
<feature type="chain" id="PRO_5016408641" description="Mid2 domain-containing protein" evidence="7">
    <location>
        <begin position="30"/>
        <end position="278"/>
    </location>
</feature>
<dbReference type="CDD" id="cd12087">
    <property type="entry name" value="TM_EGFR-like"/>
    <property type="match status" value="1"/>
</dbReference>
<keyword evidence="3 6" id="KW-1133">Transmembrane helix</keyword>
<organism evidence="8 9">
    <name type="scientific">Aspergillus saccharolyticus JOP 1030-1</name>
    <dbReference type="NCBI Taxonomy" id="1450539"/>
    <lineage>
        <taxon>Eukaryota</taxon>
        <taxon>Fungi</taxon>
        <taxon>Dikarya</taxon>
        <taxon>Ascomycota</taxon>
        <taxon>Pezizomycotina</taxon>
        <taxon>Eurotiomycetes</taxon>
        <taxon>Eurotiomycetidae</taxon>
        <taxon>Eurotiales</taxon>
        <taxon>Aspergillaceae</taxon>
        <taxon>Aspergillus</taxon>
        <taxon>Aspergillus subgen. Circumdati</taxon>
    </lineage>
</organism>
<evidence type="ECO:0000256" key="4">
    <source>
        <dbReference type="ARBA" id="ARBA00023136"/>
    </source>
</evidence>
<feature type="region of interest" description="Disordered" evidence="5">
    <location>
        <begin position="154"/>
        <end position="187"/>
    </location>
</feature>
<feature type="region of interest" description="Disordered" evidence="5">
    <location>
        <begin position="223"/>
        <end position="248"/>
    </location>
</feature>
<feature type="signal peptide" evidence="7">
    <location>
        <begin position="1"/>
        <end position="29"/>
    </location>
</feature>
<evidence type="ECO:0000256" key="1">
    <source>
        <dbReference type="ARBA" id="ARBA00004167"/>
    </source>
</evidence>
<proteinExistence type="predicted"/>
<name>A0A318ZKV2_9EURO</name>
<dbReference type="Proteomes" id="UP000248349">
    <property type="component" value="Unassembled WGS sequence"/>
</dbReference>
<evidence type="ECO:0000256" key="7">
    <source>
        <dbReference type="SAM" id="SignalP"/>
    </source>
</evidence>
<evidence type="ECO:0008006" key="10">
    <source>
        <dbReference type="Google" id="ProtNLM"/>
    </source>
</evidence>
<accession>A0A318ZKV2</accession>
<evidence type="ECO:0000313" key="9">
    <source>
        <dbReference type="Proteomes" id="UP000248349"/>
    </source>
</evidence>